<keyword evidence="1" id="KW-0001">2Fe-2S</keyword>
<sequence>MSPLISGNSYWMESVPGTPLPALSGDAHAHVCVIGGGITGLLCAYELAEAGQDVVLVEGERLASVVTGYTTAKLTSQHSLRYAALKEERGREAAETYGRVNEAALTRIRQIAAELGVDGAVETRHAYVYGTSAETLEPIRKEAEVARELGLPASFTTSVPLPFDTVGAVRFTGQAQIHPRSLLLPLAHVLIERGVKIFESTQVTALEHDEHWTVTTEGGTVRAEHVVLATGTPIAGVGDELWERLYCHQGYAVAMPLSGERPDGVLISHDRPMRSIRTILDGDRRLLQVGGGAFVHDSNSGATPFDDLEEWAREHFDVGPAEYRWSTQDNSTTDRVPMIGALEQPNLYIATGFGGWGLTTAGVAAALIRDLVTGAAGDPARDRLFDPTRPLPAADAALISARTSSGTDEDPGGIVAALQPGEAAVVRHAGRQVGVHRAADGALQAVSAVCTHAGGVILWDREDGQWHCPCHGSRFAPDGAVTRGPAREALPEMGEFLDAN</sequence>
<evidence type="ECO:0000313" key="8">
    <source>
        <dbReference type="Proteomes" id="UP001180840"/>
    </source>
</evidence>
<dbReference type="Proteomes" id="UP001180840">
    <property type="component" value="Unassembled WGS sequence"/>
</dbReference>
<dbReference type="InterPro" id="IPR017941">
    <property type="entry name" value="Rieske_2Fe-2S"/>
</dbReference>
<reference evidence="7" key="1">
    <citation type="submission" date="2023-07" db="EMBL/GenBank/DDBJ databases">
        <title>Sequencing the genomes of 1000 actinobacteria strains.</title>
        <authorList>
            <person name="Klenk H.-P."/>
        </authorList>
    </citation>
    <scope>NUCLEOTIDE SEQUENCE</scope>
    <source>
        <strain evidence="7">DSM 107476</strain>
    </source>
</reference>
<feature type="domain" description="Rieske" evidence="6">
    <location>
        <begin position="410"/>
        <end position="500"/>
    </location>
</feature>
<keyword evidence="5" id="KW-1015">Disulfide bond</keyword>
<evidence type="ECO:0000256" key="4">
    <source>
        <dbReference type="ARBA" id="ARBA00023014"/>
    </source>
</evidence>
<accession>A0ABU1ZYD3</accession>
<dbReference type="Gene3D" id="2.102.10.10">
    <property type="entry name" value="Rieske [2Fe-2S] iron-sulphur domain"/>
    <property type="match status" value="1"/>
</dbReference>
<keyword evidence="8" id="KW-1185">Reference proteome</keyword>
<dbReference type="PRINTS" id="PR00162">
    <property type="entry name" value="RIESKE"/>
</dbReference>
<keyword evidence="3" id="KW-0408">Iron</keyword>
<dbReference type="Gene3D" id="3.30.9.10">
    <property type="entry name" value="D-Amino Acid Oxidase, subunit A, domain 2"/>
    <property type="match status" value="1"/>
</dbReference>
<evidence type="ECO:0000259" key="6">
    <source>
        <dbReference type="PROSITE" id="PS51296"/>
    </source>
</evidence>
<dbReference type="SUPFAM" id="SSF51905">
    <property type="entry name" value="FAD/NAD(P)-binding domain"/>
    <property type="match status" value="1"/>
</dbReference>
<dbReference type="RefSeq" id="WP_290195175.1">
    <property type="nucleotide sequence ID" value="NZ_CP047654.1"/>
</dbReference>
<dbReference type="InterPro" id="IPR036922">
    <property type="entry name" value="Rieske_2Fe-2S_sf"/>
</dbReference>
<dbReference type="Gene3D" id="3.50.50.60">
    <property type="entry name" value="FAD/NAD(P)-binding domain"/>
    <property type="match status" value="1"/>
</dbReference>
<evidence type="ECO:0000256" key="1">
    <source>
        <dbReference type="ARBA" id="ARBA00022714"/>
    </source>
</evidence>
<evidence type="ECO:0000256" key="2">
    <source>
        <dbReference type="ARBA" id="ARBA00022723"/>
    </source>
</evidence>
<dbReference type="InterPro" id="IPR006076">
    <property type="entry name" value="FAD-dep_OxRdtase"/>
</dbReference>
<name>A0ABU1ZYD3_9CORY</name>
<organism evidence="7 8">
    <name type="scientific">Corynebacterium guangdongense</name>
    <dbReference type="NCBI Taxonomy" id="1783348"/>
    <lineage>
        <taxon>Bacteria</taxon>
        <taxon>Bacillati</taxon>
        <taxon>Actinomycetota</taxon>
        <taxon>Actinomycetes</taxon>
        <taxon>Mycobacteriales</taxon>
        <taxon>Corynebacteriaceae</taxon>
        <taxon>Corynebacterium</taxon>
    </lineage>
</organism>
<dbReference type="PANTHER" id="PTHR13847">
    <property type="entry name" value="SARCOSINE DEHYDROGENASE-RELATED"/>
    <property type="match status" value="1"/>
</dbReference>
<dbReference type="InterPro" id="IPR036188">
    <property type="entry name" value="FAD/NAD-bd_sf"/>
</dbReference>
<protein>
    <submittedName>
        <fullName evidence="7">Glycine/D-amino acid oxidase-like deaminating enzyme/nitrite reductase/ring-hydroxylating ferredoxin subunit</fullName>
    </submittedName>
</protein>
<dbReference type="SUPFAM" id="SSF50022">
    <property type="entry name" value="ISP domain"/>
    <property type="match status" value="1"/>
</dbReference>
<dbReference type="PANTHER" id="PTHR13847:SF274">
    <property type="entry name" value="RIESKE 2FE-2S IRON-SULFUR PROTEIN YHFW-RELATED"/>
    <property type="match status" value="1"/>
</dbReference>
<proteinExistence type="predicted"/>
<dbReference type="PROSITE" id="PS51296">
    <property type="entry name" value="RIESKE"/>
    <property type="match status" value="1"/>
</dbReference>
<evidence type="ECO:0000256" key="3">
    <source>
        <dbReference type="ARBA" id="ARBA00023004"/>
    </source>
</evidence>
<dbReference type="InterPro" id="IPR005805">
    <property type="entry name" value="Rieske_Fe-S_prot_C"/>
</dbReference>
<dbReference type="Pfam" id="PF01266">
    <property type="entry name" value="DAO"/>
    <property type="match status" value="1"/>
</dbReference>
<keyword evidence="4" id="KW-0411">Iron-sulfur</keyword>
<comment type="caution">
    <text evidence="7">The sequence shown here is derived from an EMBL/GenBank/DDBJ whole genome shotgun (WGS) entry which is preliminary data.</text>
</comment>
<dbReference type="EMBL" id="JAVDXZ010000001">
    <property type="protein sequence ID" value="MDR7329941.1"/>
    <property type="molecule type" value="Genomic_DNA"/>
</dbReference>
<evidence type="ECO:0000313" key="7">
    <source>
        <dbReference type="EMBL" id="MDR7329941.1"/>
    </source>
</evidence>
<dbReference type="Pfam" id="PF00355">
    <property type="entry name" value="Rieske"/>
    <property type="match status" value="1"/>
</dbReference>
<evidence type="ECO:0000256" key="5">
    <source>
        <dbReference type="ARBA" id="ARBA00023157"/>
    </source>
</evidence>
<gene>
    <name evidence="7" type="ORF">J2S39_001617</name>
</gene>
<keyword evidence="2" id="KW-0479">Metal-binding</keyword>